<protein>
    <submittedName>
        <fullName evidence="2">von Willebrand factor</fullName>
    </submittedName>
</protein>
<evidence type="ECO:0000256" key="1">
    <source>
        <dbReference type="SAM" id="MobiDB-lite"/>
    </source>
</evidence>
<reference evidence="2 3" key="1">
    <citation type="submission" date="2019-04" db="EMBL/GenBank/DDBJ databases">
        <title>Draft genome of the big-headed turtle Platysternon megacephalum.</title>
        <authorList>
            <person name="Gong S."/>
        </authorList>
    </citation>
    <scope>NUCLEOTIDE SEQUENCE [LARGE SCALE GENOMIC DNA]</scope>
    <source>
        <strain evidence="2">DO16091913</strain>
        <tissue evidence="2">Muscle</tissue>
    </source>
</reference>
<accession>A0A4D9DYQ9</accession>
<evidence type="ECO:0000313" key="2">
    <source>
        <dbReference type="EMBL" id="TFJ99993.1"/>
    </source>
</evidence>
<comment type="caution">
    <text evidence="2">The sequence shown here is derived from an EMBL/GenBank/DDBJ whole genome shotgun (WGS) entry which is preliminary data.</text>
</comment>
<gene>
    <name evidence="2" type="ORF">DR999_PMT17920</name>
</gene>
<feature type="region of interest" description="Disordered" evidence="1">
    <location>
        <begin position="1"/>
        <end position="69"/>
    </location>
</feature>
<organism evidence="2 3">
    <name type="scientific">Platysternon megacephalum</name>
    <name type="common">big-headed turtle</name>
    <dbReference type="NCBI Taxonomy" id="55544"/>
    <lineage>
        <taxon>Eukaryota</taxon>
        <taxon>Metazoa</taxon>
        <taxon>Chordata</taxon>
        <taxon>Craniata</taxon>
        <taxon>Vertebrata</taxon>
        <taxon>Euteleostomi</taxon>
        <taxon>Archelosauria</taxon>
        <taxon>Testudinata</taxon>
        <taxon>Testudines</taxon>
        <taxon>Cryptodira</taxon>
        <taxon>Durocryptodira</taxon>
        <taxon>Testudinoidea</taxon>
        <taxon>Platysternidae</taxon>
        <taxon>Platysternon</taxon>
    </lineage>
</organism>
<proteinExistence type="predicted"/>
<evidence type="ECO:0000313" key="3">
    <source>
        <dbReference type="Proteomes" id="UP000297703"/>
    </source>
</evidence>
<feature type="compositionally biased region" description="Low complexity" evidence="1">
    <location>
        <begin position="21"/>
        <end position="37"/>
    </location>
</feature>
<reference evidence="2 3" key="2">
    <citation type="submission" date="2019-04" db="EMBL/GenBank/DDBJ databases">
        <title>The genome sequence of big-headed turtle.</title>
        <authorList>
            <person name="Gong S."/>
        </authorList>
    </citation>
    <scope>NUCLEOTIDE SEQUENCE [LARGE SCALE GENOMIC DNA]</scope>
    <source>
        <strain evidence="2">DO16091913</strain>
        <tissue evidence="2">Muscle</tissue>
    </source>
</reference>
<dbReference type="EMBL" id="QXTE01000293">
    <property type="protein sequence ID" value="TFJ99993.1"/>
    <property type="molecule type" value="Genomic_DNA"/>
</dbReference>
<name>A0A4D9DYQ9_9SAUR</name>
<sequence>MGRSLAHSAGGGFSRVRTSQGLRSAGAAAFRGAACSGPPAGRAQTGPLSPAEETSPAALILPDLGAQGG</sequence>
<dbReference type="AlphaFoldDB" id="A0A4D9DYQ9"/>
<dbReference type="Proteomes" id="UP000297703">
    <property type="component" value="Unassembled WGS sequence"/>
</dbReference>
<keyword evidence="3" id="KW-1185">Reference proteome</keyword>